<evidence type="ECO:0000313" key="2">
    <source>
        <dbReference type="Ensembl" id="ENSRFEP00010015822.1"/>
    </source>
</evidence>
<feature type="compositionally biased region" description="Basic and acidic residues" evidence="1">
    <location>
        <begin position="76"/>
        <end position="97"/>
    </location>
</feature>
<reference evidence="3" key="3">
    <citation type="submission" date="2018-12" db="EMBL/GenBank/DDBJ databases">
        <title>G10K-VGP greater horseshoe bat female genome, primary haplotype.</title>
        <authorList>
            <person name="Teeling E."/>
            <person name="Myers G."/>
            <person name="Vernes S."/>
            <person name="Pippel M."/>
            <person name="Winkler S."/>
            <person name="Fedrigo O."/>
            <person name="Rhie A."/>
            <person name="Koren S."/>
            <person name="Phillippy A."/>
            <person name="Lewin H."/>
            <person name="Damas J."/>
            <person name="Howe K."/>
            <person name="Mountcastle J."/>
            <person name="Jarvis E.D."/>
        </authorList>
    </citation>
    <scope>NUCLEOTIDE SEQUENCE [LARGE SCALE GENOMIC DNA]</scope>
</reference>
<sequence length="121" mass="13414">MDWGKTLSSEQTRAADLAFLSLVSRPAQVQAAEERLRSPGRTARGRPPGRTAGPGIRRRGLQARPRWRRGPGTAGRRRESALPEDPTGRARHADPHGLRASFRSANNLQRRAFGHTQKCMI</sequence>
<protein>
    <submittedName>
        <fullName evidence="2">Uncharacterized protein</fullName>
    </submittedName>
</protein>
<name>A0A671EZV0_RHIFE</name>
<evidence type="ECO:0000256" key="1">
    <source>
        <dbReference type="SAM" id="MobiDB-lite"/>
    </source>
</evidence>
<dbReference type="OMA" id="HTQKCMI"/>
<reference evidence="2" key="4">
    <citation type="submission" date="2025-08" db="UniProtKB">
        <authorList>
            <consortium name="Ensembl"/>
        </authorList>
    </citation>
    <scope>IDENTIFICATION</scope>
</reference>
<dbReference type="InParanoid" id="A0A671EZV0"/>
<feature type="region of interest" description="Disordered" evidence="1">
    <location>
        <begin position="29"/>
        <end position="106"/>
    </location>
</feature>
<dbReference type="Ensembl" id="ENSRFET00010017270.1">
    <property type="protein sequence ID" value="ENSRFEP00010015822.1"/>
    <property type="gene ID" value="ENSRFEG00010010760.1"/>
</dbReference>
<accession>A0A671EZV0</accession>
<evidence type="ECO:0000313" key="3">
    <source>
        <dbReference type="Proteomes" id="UP000472240"/>
    </source>
</evidence>
<organism evidence="2 3">
    <name type="scientific">Rhinolophus ferrumequinum</name>
    <name type="common">Greater horseshoe bat</name>
    <dbReference type="NCBI Taxonomy" id="59479"/>
    <lineage>
        <taxon>Eukaryota</taxon>
        <taxon>Metazoa</taxon>
        <taxon>Chordata</taxon>
        <taxon>Craniata</taxon>
        <taxon>Vertebrata</taxon>
        <taxon>Euteleostomi</taxon>
        <taxon>Mammalia</taxon>
        <taxon>Eutheria</taxon>
        <taxon>Laurasiatheria</taxon>
        <taxon>Chiroptera</taxon>
        <taxon>Yinpterochiroptera</taxon>
        <taxon>Rhinolophoidea</taxon>
        <taxon>Rhinolophidae</taxon>
        <taxon>Rhinolophinae</taxon>
        <taxon>Rhinolophus</taxon>
    </lineage>
</organism>
<reference evidence="2 3" key="1">
    <citation type="journal article" date="2015" name="Annu Rev Anim Biosci">
        <title>The Genome 10K Project: a way forward.</title>
        <authorList>
            <person name="Koepfli K.P."/>
            <person name="Paten B."/>
            <person name="O'Brien S.J."/>
            <person name="Koepfli K.P."/>
            <person name="Paten B."/>
            <person name="Antunes A."/>
            <person name="Belov K."/>
            <person name="Bustamante C."/>
            <person name="Castoe T.A."/>
            <person name="Clawson H."/>
            <person name="Crawford A.J."/>
            <person name="Diekhans M."/>
            <person name="Distel D."/>
            <person name="Durbin R."/>
            <person name="Earl D."/>
            <person name="Fujita M.K."/>
            <person name="Gamble T."/>
            <person name="Georges A."/>
            <person name="Gemmell N."/>
            <person name="Gilbert M.T."/>
            <person name="Graves J.M."/>
            <person name="Green R.E."/>
            <person name="Hickey G."/>
            <person name="Jarvis E.D."/>
            <person name="Johnson W."/>
            <person name="Komissarov A."/>
            <person name="Korf I."/>
            <person name="Kuhn R."/>
            <person name="Larkin D.M."/>
            <person name="Lewin H."/>
            <person name="Lopez J.V."/>
            <person name="Ma J."/>
            <person name="Marques-Bonet T."/>
            <person name="Miller W."/>
            <person name="Murphy R."/>
            <person name="Pevzner P."/>
            <person name="Shapiro B."/>
            <person name="Steiner C."/>
            <person name="Tamazian G."/>
            <person name="Venkatesh B."/>
            <person name="Wang J."/>
            <person name="Wayne R."/>
            <person name="Wiley E."/>
            <person name="Yang H."/>
            <person name="Zhang G."/>
            <person name="Haussler D."/>
            <person name="Ryder O."/>
            <person name="O'Brien S.J."/>
        </authorList>
    </citation>
    <scope>NUCLEOTIDE SEQUENCE</scope>
</reference>
<keyword evidence="3" id="KW-1185">Reference proteome</keyword>
<reference evidence="2" key="5">
    <citation type="submission" date="2025-09" db="UniProtKB">
        <authorList>
            <consortium name="Ensembl"/>
        </authorList>
    </citation>
    <scope>IDENTIFICATION</scope>
</reference>
<feature type="compositionally biased region" description="Low complexity" evidence="1">
    <location>
        <begin position="39"/>
        <end position="55"/>
    </location>
</feature>
<proteinExistence type="predicted"/>
<feature type="compositionally biased region" description="Basic residues" evidence="1">
    <location>
        <begin position="56"/>
        <end position="69"/>
    </location>
</feature>
<dbReference type="Proteomes" id="UP000472240">
    <property type="component" value="Chromosome 20"/>
</dbReference>
<dbReference type="AlphaFoldDB" id="A0A671EZV0"/>
<reference evidence="2 3" key="2">
    <citation type="journal article" date="2018" name="Annu Rev Anim Biosci">
        <title>Bat Biology, Genomes, and the Bat1K Project: To Generate Chromosome-Level Genomes for All Living Bat Species.</title>
        <authorList>
            <person name="Teeling E.C."/>
            <person name="Vernes S.C."/>
            <person name="Davalos L.M."/>
            <person name="Ray D.A."/>
            <person name="Gilbert M.T.P."/>
            <person name="Myers E."/>
        </authorList>
    </citation>
    <scope>NUCLEOTIDE SEQUENCE</scope>
</reference>